<dbReference type="Gene3D" id="3.40.50.11010">
    <property type="match status" value="1"/>
</dbReference>
<evidence type="ECO:0008006" key="5">
    <source>
        <dbReference type="Google" id="ProtNLM"/>
    </source>
</evidence>
<accession>A0A168PTT9</accession>
<dbReference type="Gene3D" id="3.40.50.2000">
    <property type="entry name" value="Glycogen Phosphorylase B"/>
    <property type="match status" value="1"/>
</dbReference>
<sequence>MKILMCEYMDYDTVFQVGSHYYAKEFANDSNHITWSPQPTSFLSKKSNHKINENLNIHYPRVSLPFCRLPLLNSKLWAKYYLECAPKSIHQELKDEQYDVLWMTNVKMYHSTEKLKYRYLVHRMADDFSGFSGAYRNLLYLQTELIKKSNVVIVTAKNLVDEARKYNKNVLYLPNGVDTMRFKNTNDEIPEEYIPITDMPKVVYVGALDDWFDYELIQYAVKKLKHMAFIIIGGTNEKIQSIASENANLILLGKKPHSDIPKYLKAADVGIMPFTNNKLTNSIHPLKLYEYFAAGLPAVSAKLNEVEEMNSPAWLYETKDEFVELIKQGVNETHDKEKYKTYAEANTWRQRFLSVKEYIYEDIIN</sequence>
<dbReference type="PANTHER" id="PTHR12526">
    <property type="entry name" value="GLYCOSYLTRANSFERASE"/>
    <property type="match status" value="1"/>
</dbReference>
<keyword evidence="4" id="KW-1185">Reference proteome</keyword>
<evidence type="ECO:0000313" key="3">
    <source>
        <dbReference type="EMBL" id="OAB47070.1"/>
    </source>
</evidence>
<evidence type="ECO:0000256" key="1">
    <source>
        <dbReference type="ARBA" id="ARBA00022676"/>
    </source>
</evidence>
<dbReference type="Proteomes" id="UP000077355">
    <property type="component" value="Unassembled WGS sequence"/>
</dbReference>
<dbReference type="SUPFAM" id="SSF53756">
    <property type="entry name" value="UDP-Glycosyltransferase/glycogen phosphorylase"/>
    <property type="match status" value="1"/>
</dbReference>
<dbReference type="GO" id="GO:0016757">
    <property type="term" value="F:glycosyltransferase activity"/>
    <property type="evidence" value="ECO:0007669"/>
    <property type="project" value="UniProtKB-KW"/>
</dbReference>
<dbReference type="PANTHER" id="PTHR12526:SF629">
    <property type="entry name" value="TEICHURONIC ACID BIOSYNTHESIS GLYCOSYLTRANSFERASE TUAH-RELATED"/>
    <property type="match status" value="1"/>
</dbReference>
<protein>
    <recommendedName>
        <fullName evidence="5">Glycosyl transferase family 1</fullName>
    </recommendedName>
</protein>
<keyword evidence="1" id="KW-0328">Glycosyltransferase</keyword>
<name>A0A168PTT9_9BACL</name>
<proteinExistence type="predicted"/>
<evidence type="ECO:0000256" key="2">
    <source>
        <dbReference type="ARBA" id="ARBA00022679"/>
    </source>
</evidence>
<keyword evidence="2" id="KW-0808">Transferase</keyword>
<dbReference type="Pfam" id="PF13692">
    <property type="entry name" value="Glyco_trans_1_4"/>
    <property type="match status" value="1"/>
</dbReference>
<organism evidence="3 4">
    <name type="scientific">Paenibacillus antarcticus</name>
    <dbReference type="NCBI Taxonomy" id="253703"/>
    <lineage>
        <taxon>Bacteria</taxon>
        <taxon>Bacillati</taxon>
        <taxon>Bacillota</taxon>
        <taxon>Bacilli</taxon>
        <taxon>Bacillales</taxon>
        <taxon>Paenibacillaceae</taxon>
        <taxon>Paenibacillus</taxon>
    </lineage>
</organism>
<evidence type="ECO:0000313" key="4">
    <source>
        <dbReference type="Proteomes" id="UP000077355"/>
    </source>
</evidence>
<gene>
    <name evidence="3" type="ORF">PBAT_08415</name>
</gene>
<reference evidence="3 4" key="1">
    <citation type="submission" date="2016-03" db="EMBL/GenBank/DDBJ databases">
        <title>Draft genome sequence of Paenibacillus antarcticus CECT 5836.</title>
        <authorList>
            <person name="Shin S.-K."/>
            <person name="Yi H."/>
        </authorList>
    </citation>
    <scope>NUCLEOTIDE SEQUENCE [LARGE SCALE GENOMIC DNA]</scope>
    <source>
        <strain evidence="3 4">CECT 5836</strain>
    </source>
</reference>
<dbReference type="AlphaFoldDB" id="A0A168PTT9"/>
<dbReference type="OrthoDB" id="9816564at2"/>
<dbReference type="RefSeq" id="WP_068648471.1">
    <property type="nucleotide sequence ID" value="NZ_CP043611.1"/>
</dbReference>
<dbReference type="EMBL" id="LVJI01000012">
    <property type="protein sequence ID" value="OAB47070.1"/>
    <property type="molecule type" value="Genomic_DNA"/>
</dbReference>
<comment type="caution">
    <text evidence="3">The sequence shown here is derived from an EMBL/GenBank/DDBJ whole genome shotgun (WGS) entry which is preliminary data.</text>
</comment>